<keyword evidence="1" id="KW-0472">Membrane</keyword>
<accession>A0A0C2BIH9</accession>
<gene>
    <name evidence="2" type="ORF">TSA66_01525</name>
</gene>
<dbReference type="Proteomes" id="UP000031572">
    <property type="component" value="Unassembled WGS sequence"/>
</dbReference>
<feature type="transmembrane region" description="Helical" evidence="1">
    <location>
        <begin position="22"/>
        <end position="41"/>
    </location>
</feature>
<proteinExistence type="predicted"/>
<keyword evidence="1" id="KW-0812">Transmembrane</keyword>
<keyword evidence="3" id="KW-1185">Reference proteome</keyword>
<feature type="transmembrane region" description="Helical" evidence="1">
    <location>
        <begin position="53"/>
        <end position="75"/>
    </location>
</feature>
<evidence type="ECO:0000256" key="1">
    <source>
        <dbReference type="SAM" id="Phobius"/>
    </source>
</evidence>
<comment type="caution">
    <text evidence="2">The sequence shown here is derived from an EMBL/GenBank/DDBJ whole genome shotgun (WGS) entry which is preliminary data.</text>
</comment>
<dbReference type="RefSeq" id="WP_040038723.1">
    <property type="nucleotide sequence ID" value="NZ_JWJG01000028.1"/>
</dbReference>
<dbReference type="EMBL" id="JWJG01000028">
    <property type="protein sequence ID" value="KIF79809.1"/>
    <property type="molecule type" value="Genomic_DNA"/>
</dbReference>
<keyword evidence="1" id="KW-1133">Transmembrane helix</keyword>
<protein>
    <submittedName>
        <fullName evidence="2">Uncharacterized protein</fullName>
    </submittedName>
</protein>
<dbReference type="AlphaFoldDB" id="A0A0C2BIH9"/>
<name>A0A0C2BIH9_9BURK</name>
<sequence>MNAGSGIDVAPWSFGRMDAAPAFLLAPQFLSLQFLSVWPSHPHWPLALGSRPYLVLAAAGYGLKAAVSAGTAYCFSDAMSITKRYFTSLFSMRS</sequence>
<organism evidence="2 3">
    <name type="scientific">Noviherbaspirillum autotrophicum</name>
    <dbReference type="NCBI Taxonomy" id="709839"/>
    <lineage>
        <taxon>Bacteria</taxon>
        <taxon>Pseudomonadati</taxon>
        <taxon>Pseudomonadota</taxon>
        <taxon>Betaproteobacteria</taxon>
        <taxon>Burkholderiales</taxon>
        <taxon>Oxalobacteraceae</taxon>
        <taxon>Noviherbaspirillum</taxon>
    </lineage>
</organism>
<evidence type="ECO:0000313" key="3">
    <source>
        <dbReference type="Proteomes" id="UP000031572"/>
    </source>
</evidence>
<evidence type="ECO:0000313" key="2">
    <source>
        <dbReference type="EMBL" id="KIF79809.1"/>
    </source>
</evidence>
<reference evidence="2 3" key="1">
    <citation type="submission" date="2014-12" db="EMBL/GenBank/DDBJ databases">
        <title>Denitrispirillum autotrophicum gen. nov., sp. nov., Denitrifying, Facultatively Autotrophic Bacteria Isolated from Rice Paddy Soil.</title>
        <authorList>
            <person name="Ishii S."/>
            <person name="Ashida N."/>
            <person name="Ohno H."/>
            <person name="Otsuka S."/>
            <person name="Yokota A."/>
            <person name="Senoo K."/>
        </authorList>
    </citation>
    <scope>NUCLEOTIDE SEQUENCE [LARGE SCALE GENOMIC DNA]</scope>
    <source>
        <strain evidence="2 3">TSA66</strain>
    </source>
</reference>